<protein>
    <submittedName>
        <fullName evidence="1">Uncharacterized protein</fullName>
    </submittedName>
</protein>
<proteinExistence type="predicted"/>
<evidence type="ECO:0000313" key="1">
    <source>
        <dbReference type="EMBL" id="KAF7147149.1"/>
    </source>
</evidence>
<gene>
    <name evidence="1" type="ORF">RHSIM_Rhsim03G0197900</name>
</gene>
<keyword evidence="2" id="KW-1185">Reference proteome</keyword>
<accession>A0A834LT37</accession>
<name>A0A834LT37_RHOSS</name>
<dbReference type="EMBL" id="WJXA01000003">
    <property type="protein sequence ID" value="KAF7147149.1"/>
    <property type="molecule type" value="Genomic_DNA"/>
</dbReference>
<comment type="caution">
    <text evidence="1">The sequence shown here is derived from an EMBL/GenBank/DDBJ whole genome shotgun (WGS) entry which is preliminary data.</text>
</comment>
<dbReference type="AlphaFoldDB" id="A0A834LT37"/>
<reference evidence="1" key="1">
    <citation type="submission" date="2019-11" db="EMBL/GenBank/DDBJ databases">
        <authorList>
            <person name="Liu Y."/>
            <person name="Hou J."/>
            <person name="Li T.-Q."/>
            <person name="Guan C.-H."/>
            <person name="Wu X."/>
            <person name="Wu H.-Z."/>
            <person name="Ling F."/>
            <person name="Zhang R."/>
            <person name="Shi X.-G."/>
            <person name="Ren J.-P."/>
            <person name="Chen E.-F."/>
            <person name="Sun J.-M."/>
        </authorList>
    </citation>
    <scope>NUCLEOTIDE SEQUENCE</scope>
    <source>
        <strain evidence="1">Adult_tree_wgs_1</strain>
        <tissue evidence="1">Leaves</tissue>
    </source>
</reference>
<organism evidence="1 2">
    <name type="scientific">Rhododendron simsii</name>
    <name type="common">Sims's rhododendron</name>
    <dbReference type="NCBI Taxonomy" id="118357"/>
    <lineage>
        <taxon>Eukaryota</taxon>
        <taxon>Viridiplantae</taxon>
        <taxon>Streptophyta</taxon>
        <taxon>Embryophyta</taxon>
        <taxon>Tracheophyta</taxon>
        <taxon>Spermatophyta</taxon>
        <taxon>Magnoliopsida</taxon>
        <taxon>eudicotyledons</taxon>
        <taxon>Gunneridae</taxon>
        <taxon>Pentapetalae</taxon>
        <taxon>asterids</taxon>
        <taxon>Ericales</taxon>
        <taxon>Ericaceae</taxon>
        <taxon>Ericoideae</taxon>
        <taxon>Rhodoreae</taxon>
        <taxon>Rhododendron</taxon>
    </lineage>
</organism>
<sequence length="54" mass="5752">MAILCSLLVSLGIVAPLIILFVQLPLMSRYSRSSSSSAMRSIILVPASIKASDM</sequence>
<evidence type="ECO:0000313" key="2">
    <source>
        <dbReference type="Proteomes" id="UP000626092"/>
    </source>
</evidence>
<dbReference type="Proteomes" id="UP000626092">
    <property type="component" value="Unassembled WGS sequence"/>
</dbReference>